<comment type="caution">
    <text evidence="1">The sequence shown here is derived from an EMBL/GenBank/DDBJ whole genome shotgun (WGS) entry which is preliminary data.</text>
</comment>
<dbReference type="Proteomes" id="UP000321798">
    <property type="component" value="Unassembled WGS sequence"/>
</dbReference>
<evidence type="ECO:0000313" key="1">
    <source>
        <dbReference type="EMBL" id="GEP69822.1"/>
    </source>
</evidence>
<accession>A0A512PFA1</accession>
<gene>
    <name evidence="1" type="ORF">CSO01_25370</name>
</gene>
<organism evidence="1 2">
    <name type="scientific">Cellulomonas soli</name>
    <dbReference type="NCBI Taxonomy" id="931535"/>
    <lineage>
        <taxon>Bacteria</taxon>
        <taxon>Bacillati</taxon>
        <taxon>Actinomycetota</taxon>
        <taxon>Actinomycetes</taxon>
        <taxon>Micrococcales</taxon>
        <taxon>Cellulomonadaceae</taxon>
        <taxon>Cellulomonas</taxon>
    </lineage>
</organism>
<protein>
    <recommendedName>
        <fullName evidence="3">WXG100 family type VII secretion target</fullName>
    </recommendedName>
</protein>
<name>A0A512PFA1_9CELL</name>
<dbReference type="EMBL" id="BKAL01000008">
    <property type="protein sequence ID" value="GEP69822.1"/>
    <property type="molecule type" value="Genomic_DNA"/>
</dbReference>
<sequence length="357" mass="37342">MGFIVETVSLRGMADSLEVRAEEASGRASEYATAHLEFGHESAGLLFHAAATAAGETEQSLRAALTAQRESLLKSGFELDQSAREYDRTDLESAARLDSLMQGSRGGRLSIPWSRAVYVEPVVPTVALTEPQLSGGGHDYLTEAVGTNWLSLSSAIDQVIAWAFDYDPLAEATKLLSGDWDRALSCSWALARLGEFERLTAANVGSALSHCLDGWSGRAADSANEYFTGYAAQLRANAEALDAVVGYFDTLHEGIIAASSTLKGLFAELIDVALVGAVSYALAVASSETVVGGVVGFIAGSAAYARVAWLARSIWDVIQAAIESLNGVVVLISTAATFGSGALRLPIPAGYSGPGLG</sequence>
<dbReference type="AlphaFoldDB" id="A0A512PFA1"/>
<dbReference type="OrthoDB" id="5121915at2"/>
<reference evidence="1 2" key="1">
    <citation type="submission" date="2019-07" db="EMBL/GenBank/DDBJ databases">
        <title>Whole genome shotgun sequence of Cellulomonas soli NBRC 109434.</title>
        <authorList>
            <person name="Hosoyama A."/>
            <person name="Uohara A."/>
            <person name="Ohji S."/>
            <person name="Ichikawa N."/>
        </authorList>
    </citation>
    <scope>NUCLEOTIDE SEQUENCE [LARGE SCALE GENOMIC DNA]</scope>
    <source>
        <strain evidence="1 2">NBRC 109434</strain>
    </source>
</reference>
<proteinExistence type="predicted"/>
<evidence type="ECO:0008006" key="3">
    <source>
        <dbReference type="Google" id="ProtNLM"/>
    </source>
</evidence>
<keyword evidence="2" id="KW-1185">Reference proteome</keyword>
<evidence type="ECO:0000313" key="2">
    <source>
        <dbReference type="Proteomes" id="UP000321798"/>
    </source>
</evidence>
<dbReference type="RefSeq" id="WP_146953561.1">
    <property type="nucleotide sequence ID" value="NZ_BAABBJ010000001.1"/>
</dbReference>